<gene>
    <name evidence="1" type="ORF">SAMN05192554_11120</name>
</gene>
<protein>
    <submittedName>
        <fullName evidence="1">Uncharacterized Zn-finger protein</fullName>
    </submittedName>
</protein>
<dbReference type="AlphaFoldDB" id="A0A1G9XMY4"/>
<dbReference type="PANTHER" id="PTHR42195">
    <property type="entry name" value="UCP015877 FAMILY PROTEIN"/>
    <property type="match status" value="1"/>
</dbReference>
<dbReference type="PANTHER" id="PTHR42195:SF1">
    <property type="entry name" value="ZINC FINGER PROTEIN"/>
    <property type="match status" value="1"/>
</dbReference>
<sequence>MSEVADRLALPCPSCSPEFERAHEVLKERGQMYTVRCTECGHVHKERVEPDETVAVDVVVSQDGDSFTATVEAPVDETVATGEEFILDTDEAIMTVRITSLELDGERRVEEAEAGDVETFWTRAVGNVGVNVTIHPRDGRNNETRSERVHVPGDYEFVVGETETFDNDEFTISGIAVRADAEGYYHDKLDHDGDTVVAKDAKRVYAWDEETTAWSAW</sequence>
<dbReference type="Pfam" id="PF19769">
    <property type="entry name" value="CPxCG_zf"/>
    <property type="match status" value="1"/>
</dbReference>
<dbReference type="RefSeq" id="WP_089733778.1">
    <property type="nucleotide sequence ID" value="NZ_FNIA01000011.1"/>
</dbReference>
<dbReference type="Proteomes" id="UP000199370">
    <property type="component" value="Unassembled WGS sequence"/>
</dbReference>
<evidence type="ECO:0000313" key="2">
    <source>
        <dbReference type="Proteomes" id="UP000199370"/>
    </source>
</evidence>
<dbReference type="InterPro" id="IPR012041">
    <property type="entry name" value="Znf_CPxCG-like"/>
</dbReference>
<dbReference type="OrthoDB" id="23364at2157"/>
<accession>A0A1G9XMY4</accession>
<keyword evidence="2" id="KW-1185">Reference proteome</keyword>
<reference evidence="1 2" key="1">
    <citation type="submission" date="2016-10" db="EMBL/GenBank/DDBJ databases">
        <authorList>
            <person name="de Groot N.N."/>
        </authorList>
    </citation>
    <scope>NUCLEOTIDE SEQUENCE [LARGE SCALE GENOMIC DNA]</scope>
    <source>
        <strain evidence="2">EB21,IBRC-M 10013,KCTC 4048</strain>
    </source>
</reference>
<dbReference type="PIRSF" id="PIRSF015877">
    <property type="entry name" value="UCP015877"/>
    <property type="match status" value="1"/>
</dbReference>
<name>A0A1G9XMY4_9EURY</name>
<evidence type="ECO:0000313" key="1">
    <source>
        <dbReference type="EMBL" id="SDM97603.1"/>
    </source>
</evidence>
<dbReference type="STRING" id="996166.SAMN05192554_11120"/>
<dbReference type="EMBL" id="FNIA01000011">
    <property type="protein sequence ID" value="SDM97603.1"/>
    <property type="molecule type" value="Genomic_DNA"/>
</dbReference>
<proteinExistence type="predicted"/>
<organism evidence="1 2">
    <name type="scientific">Haloarchaeobius iranensis</name>
    <dbReference type="NCBI Taxonomy" id="996166"/>
    <lineage>
        <taxon>Archaea</taxon>
        <taxon>Methanobacteriati</taxon>
        <taxon>Methanobacteriota</taxon>
        <taxon>Stenosarchaea group</taxon>
        <taxon>Halobacteria</taxon>
        <taxon>Halobacteriales</taxon>
        <taxon>Halorubellaceae</taxon>
        <taxon>Haloarchaeobius</taxon>
    </lineage>
</organism>